<evidence type="ECO:0000256" key="7">
    <source>
        <dbReference type="ARBA" id="ARBA00022519"/>
    </source>
</evidence>
<feature type="transmembrane region" description="Helical" evidence="16">
    <location>
        <begin position="117"/>
        <end position="138"/>
    </location>
</feature>
<dbReference type="AlphaFoldDB" id="A0A7T5VF95"/>
<feature type="transmembrane region" description="Helical" evidence="16">
    <location>
        <begin position="60"/>
        <end position="79"/>
    </location>
</feature>
<feature type="transmembrane region" description="Helical" evidence="16">
    <location>
        <begin position="88"/>
        <end position="105"/>
    </location>
</feature>
<evidence type="ECO:0000256" key="11">
    <source>
        <dbReference type="ARBA" id="ARBA00022989"/>
    </source>
</evidence>
<sequence length="463" mass="48879">MNLDQIEINFVYVVSAALFVFGLKMLSSPATARRGNLISALGMLIAIVATLLAQGLDFRWILIGMVIGSLLGMTGAYFVKMTAMPEMVALFNGFGGLASLLLAWSEYHQNPAMVPTIVIIAAISVFIGGVTFTGSMVAFGKLAGKLPQKAIVFKGQHLINAGILLMVFGTAALFYLTSTSLFGYFFFVLLVLIALGFGVTSTIPIGGADMPVVISLLNSYSGLAACAAGFVVSNNILIVAGALVGASGIILTQIMCKAMNRSLANVLFSGFGSGTVKQSGDKELQGEVKPASAEDVYYILEAADSVAFVPGYGLAVAQAQHVVKELGDLLEANGSEVVYAIHPVAGRMPGHMNVLLAEANVSYDQLVEMDDINPRMDAVDVCVVIGANDVVNPAAVFEENSPIYGMPIIETYRAKTVIVLKRSMSPGFAGIENALFFRENTRMYFGDAKASIQALVAEFKSGG</sequence>
<dbReference type="PANTHER" id="PTHR44758:SF1">
    <property type="entry name" value="NAD(P) TRANSHYDROGENASE SUBUNIT BETA"/>
    <property type="match status" value="1"/>
</dbReference>
<dbReference type="InterPro" id="IPR034300">
    <property type="entry name" value="PNTB-like"/>
</dbReference>
<protein>
    <recommendedName>
        <fullName evidence="5 15">NAD(P) transhydrogenase subunit beta</fullName>
        <ecNumber evidence="4 15">7.1.1.1</ecNumber>
    </recommendedName>
    <alternativeName>
        <fullName evidence="15">Nicotinamide nucleotide transhydrogenase subunit beta</fullName>
    </alternativeName>
</protein>
<evidence type="ECO:0000256" key="2">
    <source>
        <dbReference type="ARBA" id="ARBA00004429"/>
    </source>
</evidence>
<evidence type="ECO:0000313" key="18">
    <source>
        <dbReference type="EMBL" id="QQG66838.1"/>
    </source>
</evidence>
<dbReference type="PANTHER" id="PTHR44758">
    <property type="entry name" value="NAD(P) TRANSHYDROGENASE SUBUNIT BETA"/>
    <property type="match status" value="1"/>
</dbReference>
<dbReference type="SUPFAM" id="SSF52467">
    <property type="entry name" value="DHS-like NAD/FAD-binding domain"/>
    <property type="match status" value="1"/>
</dbReference>
<evidence type="ECO:0000256" key="5">
    <source>
        <dbReference type="ARBA" id="ARBA00014581"/>
    </source>
</evidence>
<keyword evidence="12 15" id="KW-0520">NAD</keyword>
<comment type="subcellular location">
    <subcellularLocation>
        <location evidence="2">Cell inner membrane</location>
        <topology evidence="2">Multi-pass membrane protein</topology>
    </subcellularLocation>
</comment>
<dbReference type="GO" id="GO:0005886">
    <property type="term" value="C:plasma membrane"/>
    <property type="evidence" value="ECO:0007669"/>
    <property type="project" value="UniProtKB-SubCell"/>
</dbReference>
<comment type="similarity">
    <text evidence="3 15">Belongs to the PNT beta subunit family.</text>
</comment>
<dbReference type="RefSeq" id="WP_199263124.1">
    <property type="nucleotide sequence ID" value="NZ_CP054140.1"/>
</dbReference>
<evidence type="ECO:0000256" key="4">
    <source>
        <dbReference type="ARBA" id="ARBA00012943"/>
    </source>
</evidence>
<feature type="transmembrane region" description="Helical" evidence="16">
    <location>
        <begin position="35"/>
        <end position="54"/>
    </location>
</feature>
<evidence type="ECO:0000259" key="17">
    <source>
        <dbReference type="Pfam" id="PF02233"/>
    </source>
</evidence>
<dbReference type="InterPro" id="IPR029035">
    <property type="entry name" value="DHS-like_NAD/FAD-binding_dom"/>
</dbReference>
<evidence type="ECO:0000256" key="10">
    <source>
        <dbReference type="ARBA" id="ARBA00022967"/>
    </source>
</evidence>
<feature type="transmembrane region" description="Helical" evidence="16">
    <location>
        <begin position="182"/>
        <end position="200"/>
    </location>
</feature>
<feature type="transmembrane region" description="Helical" evidence="16">
    <location>
        <begin position="6"/>
        <end position="23"/>
    </location>
</feature>
<comment type="function">
    <text evidence="1 15">The transhydrogenation between NADH and NADP is coupled to respiration and ATP hydrolysis and functions as a proton pump across the membrane.</text>
</comment>
<feature type="transmembrane region" description="Helical" evidence="16">
    <location>
        <begin position="236"/>
        <end position="256"/>
    </location>
</feature>
<keyword evidence="13 15" id="KW-0472">Membrane</keyword>
<evidence type="ECO:0000256" key="14">
    <source>
        <dbReference type="ARBA" id="ARBA00048202"/>
    </source>
</evidence>
<dbReference type="GO" id="GO:0050661">
    <property type="term" value="F:NADP binding"/>
    <property type="evidence" value="ECO:0007669"/>
    <property type="project" value="InterPro"/>
</dbReference>
<dbReference type="PIRSF" id="PIRSF000204">
    <property type="entry name" value="PNTB"/>
    <property type="match status" value="1"/>
</dbReference>
<keyword evidence="11 16" id="KW-1133">Transmembrane helix</keyword>
<evidence type="ECO:0000256" key="12">
    <source>
        <dbReference type="ARBA" id="ARBA00023027"/>
    </source>
</evidence>
<evidence type="ECO:0000256" key="9">
    <source>
        <dbReference type="ARBA" id="ARBA00022857"/>
    </source>
</evidence>
<evidence type="ECO:0000313" key="19">
    <source>
        <dbReference type="Proteomes" id="UP000596092"/>
    </source>
</evidence>
<dbReference type="InterPro" id="IPR012136">
    <property type="entry name" value="NADH_DH_b"/>
</dbReference>
<dbReference type="Gene3D" id="3.40.50.1220">
    <property type="entry name" value="TPP-binding domain"/>
    <property type="match status" value="1"/>
</dbReference>
<feature type="transmembrane region" description="Helical" evidence="16">
    <location>
        <begin position="212"/>
        <end position="230"/>
    </location>
</feature>
<dbReference type="GO" id="GO:0008750">
    <property type="term" value="F:proton-translocating NAD(P)+ transhydrogenase activity"/>
    <property type="evidence" value="ECO:0007669"/>
    <property type="project" value="UniProtKB-EC"/>
</dbReference>
<dbReference type="Pfam" id="PF02233">
    <property type="entry name" value="PNTB"/>
    <property type="match status" value="1"/>
</dbReference>
<evidence type="ECO:0000256" key="16">
    <source>
        <dbReference type="SAM" id="Phobius"/>
    </source>
</evidence>
<dbReference type="Proteomes" id="UP000596092">
    <property type="component" value="Chromosome"/>
</dbReference>
<evidence type="ECO:0000256" key="3">
    <source>
        <dbReference type="ARBA" id="ARBA00007919"/>
    </source>
</evidence>
<dbReference type="EC" id="7.1.1.1" evidence="4 15"/>
<feature type="domain" description="NADP transhydrogenase beta-like" evidence="17">
    <location>
        <begin position="9"/>
        <end position="457"/>
    </location>
</feature>
<keyword evidence="10 15" id="KW-1278">Translocase</keyword>
<keyword evidence="7 15" id="KW-0997">Cell inner membrane</keyword>
<evidence type="ECO:0000256" key="15">
    <source>
        <dbReference type="PIRNR" id="PIRNR000204"/>
    </source>
</evidence>
<feature type="transmembrane region" description="Helical" evidence="16">
    <location>
        <begin position="158"/>
        <end position="176"/>
    </location>
</feature>
<keyword evidence="19" id="KW-1185">Reference proteome</keyword>
<proteinExistence type="inferred from homology"/>
<keyword evidence="9 15" id="KW-0521">NADP</keyword>
<accession>A0A7T5VF95</accession>
<name>A0A7T5VF95_9BACT</name>
<comment type="catalytic activity">
    <reaction evidence="14 15">
        <text>NAD(+) + NADPH + H(+)(in) = NADH + NADP(+) + H(+)(out)</text>
        <dbReference type="Rhea" id="RHEA:47992"/>
        <dbReference type="ChEBI" id="CHEBI:15378"/>
        <dbReference type="ChEBI" id="CHEBI:57540"/>
        <dbReference type="ChEBI" id="CHEBI:57783"/>
        <dbReference type="ChEBI" id="CHEBI:57945"/>
        <dbReference type="ChEBI" id="CHEBI:58349"/>
        <dbReference type="EC" id="7.1.1.1"/>
    </reaction>
</comment>
<evidence type="ECO:0000256" key="13">
    <source>
        <dbReference type="ARBA" id="ARBA00023136"/>
    </source>
</evidence>
<organism evidence="18 19">
    <name type="scientific">Desulfobulbus oligotrophicus</name>
    <dbReference type="NCBI Taxonomy" id="1909699"/>
    <lineage>
        <taxon>Bacteria</taxon>
        <taxon>Pseudomonadati</taxon>
        <taxon>Thermodesulfobacteriota</taxon>
        <taxon>Desulfobulbia</taxon>
        <taxon>Desulfobulbales</taxon>
        <taxon>Desulfobulbaceae</taxon>
        <taxon>Desulfobulbus</taxon>
    </lineage>
</organism>
<gene>
    <name evidence="18" type="ORF">HP555_13675</name>
</gene>
<evidence type="ECO:0000256" key="6">
    <source>
        <dbReference type="ARBA" id="ARBA00022475"/>
    </source>
</evidence>
<dbReference type="EMBL" id="CP054140">
    <property type="protein sequence ID" value="QQG66838.1"/>
    <property type="molecule type" value="Genomic_DNA"/>
</dbReference>
<keyword evidence="6 15" id="KW-1003">Cell membrane</keyword>
<evidence type="ECO:0000256" key="1">
    <source>
        <dbReference type="ARBA" id="ARBA00003943"/>
    </source>
</evidence>
<dbReference type="KEGG" id="dog:HP555_13675"/>
<evidence type="ECO:0000256" key="8">
    <source>
        <dbReference type="ARBA" id="ARBA00022692"/>
    </source>
</evidence>
<keyword evidence="8 16" id="KW-0812">Transmembrane</keyword>
<reference evidence="18 19" key="1">
    <citation type="submission" date="2020-05" db="EMBL/GenBank/DDBJ databases">
        <title>Complete genome of Desulfobulbus oligotrophicus.</title>
        <authorList>
            <person name="Podar M."/>
        </authorList>
    </citation>
    <scope>NUCLEOTIDE SEQUENCE [LARGE SCALE GENOMIC DNA]</scope>
    <source>
        <strain evidence="18 19">Prop6</strain>
    </source>
</reference>